<organism evidence="1 2">
    <name type="scientific">Oerskovia merdavium</name>
    <dbReference type="NCBI Taxonomy" id="2762227"/>
    <lineage>
        <taxon>Bacteria</taxon>
        <taxon>Bacillati</taxon>
        <taxon>Actinomycetota</taxon>
        <taxon>Actinomycetes</taxon>
        <taxon>Micrococcales</taxon>
        <taxon>Cellulomonadaceae</taxon>
        <taxon>Oerskovia</taxon>
    </lineage>
</organism>
<evidence type="ECO:0000313" key="1">
    <source>
        <dbReference type="EMBL" id="MBD7982933.1"/>
    </source>
</evidence>
<accession>A0ABR8U5F8</accession>
<keyword evidence="2" id="KW-1185">Reference proteome</keyword>
<reference evidence="1 2" key="1">
    <citation type="submission" date="2020-08" db="EMBL/GenBank/DDBJ databases">
        <title>A Genomic Blueprint of the Chicken Gut Microbiome.</title>
        <authorList>
            <person name="Gilroy R."/>
            <person name="Ravi A."/>
            <person name="Getino M."/>
            <person name="Pursley I."/>
            <person name="Horton D.L."/>
            <person name="Alikhan N.-F."/>
            <person name="Baker D."/>
            <person name="Gharbi K."/>
            <person name="Hall N."/>
            <person name="Watson M."/>
            <person name="Adriaenssens E.M."/>
            <person name="Foster-Nyarko E."/>
            <person name="Jarju S."/>
            <person name="Secka A."/>
            <person name="Antonio M."/>
            <person name="Oren A."/>
            <person name="Chaudhuri R."/>
            <person name="La Ragione R.M."/>
            <person name="Hildebrand F."/>
            <person name="Pallen M.J."/>
        </authorList>
    </citation>
    <scope>NUCLEOTIDE SEQUENCE [LARGE SCALE GENOMIC DNA]</scope>
    <source>
        <strain evidence="1 2">Sa2CUA9</strain>
    </source>
</reference>
<protein>
    <submittedName>
        <fullName evidence="1">Uncharacterized protein</fullName>
    </submittedName>
</protein>
<dbReference type="RefSeq" id="WP_191806114.1">
    <property type="nucleotide sequence ID" value="NZ_JACSQF010000037.1"/>
</dbReference>
<dbReference type="Proteomes" id="UP000655570">
    <property type="component" value="Unassembled WGS sequence"/>
</dbReference>
<dbReference type="EMBL" id="JACSQF010000037">
    <property type="protein sequence ID" value="MBD7982933.1"/>
    <property type="molecule type" value="Genomic_DNA"/>
</dbReference>
<sequence>MLTLLLPVAIGASLAAQGELPLAPHHGVPAPVVIGAFIAGISTFALPRWAKLVGGLTVVLVTALYAWHAVSEAAQKAAAVRASDAAVREEMYDDVLPGATTTLAGAGVDLRKLTAEIAEVGVDRDGRELTITMSAWGDPGEEDPDGFACWLLTGGESWEAAQTYADFADRCRIVDGGWASPDGLTFGTYRKGYWVTVDAGRAATAEDVTAVADTLADVPEAERRTYWDAALELSGS</sequence>
<comment type="caution">
    <text evidence="1">The sequence shown here is derived from an EMBL/GenBank/DDBJ whole genome shotgun (WGS) entry which is preliminary data.</text>
</comment>
<gene>
    <name evidence="1" type="ORF">H9641_19755</name>
</gene>
<proteinExistence type="predicted"/>
<evidence type="ECO:0000313" key="2">
    <source>
        <dbReference type="Proteomes" id="UP000655570"/>
    </source>
</evidence>
<name>A0ABR8U5F8_9CELL</name>